<dbReference type="Proteomes" id="UP000654918">
    <property type="component" value="Unassembled WGS sequence"/>
</dbReference>
<dbReference type="EMBL" id="WIGO01000159">
    <property type="protein sequence ID" value="KAF6826173.1"/>
    <property type="molecule type" value="Genomic_DNA"/>
</dbReference>
<feature type="region of interest" description="Disordered" evidence="1">
    <location>
        <begin position="1"/>
        <end position="39"/>
    </location>
</feature>
<organism evidence="2 3">
    <name type="scientific">Colletotrichum plurivorum</name>
    <dbReference type="NCBI Taxonomy" id="2175906"/>
    <lineage>
        <taxon>Eukaryota</taxon>
        <taxon>Fungi</taxon>
        <taxon>Dikarya</taxon>
        <taxon>Ascomycota</taxon>
        <taxon>Pezizomycotina</taxon>
        <taxon>Sordariomycetes</taxon>
        <taxon>Hypocreomycetidae</taxon>
        <taxon>Glomerellales</taxon>
        <taxon>Glomerellaceae</taxon>
        <taxon>Colletotrichum</taxon>
        <taxon>Colletotrichum orchidearum species complex</taxon>
    </lineage>
</organism>
<proteinExistence type="predicted"/>
<gene>
    <name evidence="2" type="ORF">CPLU01_09821</name>
</gene>
<protein>
    <submittedName>
        <fullName evidence="2">Uncharacterized protein</fullName>
    </submittedName>
</protein>
<dbReference type="AlphaFoldDB" id="A0A8H6NAZ6"/>
<accession>A0A8H6NAZ6</accession>
<evidence type="ECO:0000313" key="2">
    <source>
        <dbReference type="EMBL" id="KAF6826173.1"/>
    </source>
</evidence>
<reference evidence="2" key="1">
    <citation type="journal article" date="2020" name="Phytopathology">
        <title>Genome Sequence Resources of Colletotrichum truncatum, C. plurivorum, C. musicola, and C. sojae: Four Species Pathogenic to Soybean (Glycine max).</title>
        <authorList>
            <person name="Rogerio F."/>
            <person name="Boufleur T.R."/>
            <person name="Ciampi-Guillardi M."/>
            <person name="Sukno S.A."/>
            <person name="Thon M.R."/>
            <person name="Massola Junior N.S."/>
            <person name="Baroncelli R."/>
        </authorList>
    </citation>
    <scope>NUCLEOTIDE SEQUENCE</scope>
    <source>
        <strain evidence="2">LFN00145</strain>
    </source>
</reference>
<evidence type="ECO:0000256" key="1">
    <source>
        <dbReference type="SAM" id="MobiDB-lite"/>
    </source>
</evidence>
<feature type="compositionally biased region" description="Basic and acidic residues" evidence="1">
    <location>
        <begin position="1"/>
        <end position="11"/>
    </location>
</feature>
<name>A0A8H6NAZ6_9PEZI</name>
<evidence type="ECO:0000313" key="3">
    <source>
        <dbReference type="Proteomes" id="UP000654918"/>
    </source>
</evidence>
<keyword evidence="3" id="KW-1185">Reference proteome</keyword>
<sequence length="69" mass="7536">MELFQKKKESPRTSAGPSGAAMWVPTASSRKRRESAEVEKRPFVRGFAAREMTFCSDKVTGAVIGSSGR</sequence>
<comment type="caution">
    <text evidence="2">The sequence shown here is derived from an EMBL/GenBank/DDBJ whole genome shotgun (WGS) entry which is preliminary data.</text>
</comment>